<dbReference type="GO" id="GO:0003677">
    <property type="term" value="F:DNA binding"/>
    <property type="evidence" value="ECO:0007669"/>
    <property type="project" value="UniProtKB-UniRule"/>
</dbReference>
<dbReference type="PANTHER" id="PTHR33449:SF1">
    <property type="entry name" value="NUCLEOID-ASSOCIATED PROTEIN YBAB"/>
    <property type="match status" value="1"/>
</dbReference>
<keyword evidence="2" id="KW-0963">Cytoplasm</keyword>
<evidence type="ECO:0000313" key="4">
    <source>
        <dbReference type="EMBL" id="GAW90861.1"/>
    </source>
</evidence>
<accession>A0A1Z5HNF5</accession>
<dbReference type="PANTHER" id="PTHR33449">
    <property type="entry name" value="NUCLEOID-ASSOCIATED PROTEIN YBAB"/>
    <property type="match status" value="1"/>
</dbReference>
<dbReference type="InterPro" id="IPR036894">
    <property type="entry name" value="YbaB-like_sf"/>
</dbReference>
<dbReference type="HAMAP" id="MF_00274">
    <property type="entry name" value="DNA_YbaB_EbfC"/>
    <property type="match status" value="1"/>
</dbReference>
<comment type="function">
    <text evidence="2">Binds to DNA and alters its conformation. May be involved in regulation of gene expression, nucleoid organization and DNA protection.</text>
</comment>
<protein>
    <recommendedName>
        <fullName evidence="2">Nucleoid-associated protein KKC1_00230</fullName>
    </recommendedName>
</protein>
<organism evidence="4 5">
    <name type="scientific">Calderihabitans maritimus</name>
    <dbReference type="NCBI Taxonomy" id="1246530"/>
    <lineage>
        <taxon>Bacteria</taxon>
        <taxon>Bacillati</taxon>
        <taxon>Bacillota</taxon>
        <taxon>Clostridia</taxon>
        <taxon>Neomoorellales</taxon>
        <taxon>Calderihabitantaceae</taxon>
        <taxon>Calderihabitans</taxon>
    </lineage>
</organism>
<keyword evidence="1 2" id="KW-0238">DNA-binding</keyword>
<dbReference type="NCBIfam" id="TIGR00103">
    <property type="entry name" value="DNA_YbaB_EbfC"/>
    <property type="match status" value="1"/>
</dbReference>
<evidence type="ECO:0000256" key="3">
    <source>
        <dbReference type="SAM" id="Coils"/>
    </source>
</evidence>
<dbReference type="Proteomes" id="UP000197032">
    <property type="component" value="Unassembled WGS sequence"/>
</dbReference>
<sequence length="105" mass="11802">MPDLNELFKQAQKLKNEISRVREELKVKTVEASVANGKITIVANGHQEVQKVKLDPSVRQIKLSDLEEQMLSAINQVMQKSREMAKREMAKITGGIDLTNVPGLF</sequence>
<keyword evidence="5" id="KW-1185">Reference proteome</keyword>
<dbReference type="Gene3D" id="3.30.1310.10">
    <property type="entry name" value="Nucleoid-associated protein YbaB-like domain"/>
    <property type="match status" value="1"/>
</dbReference>
<reference evidence="5" key="1">
    <citation type="journal article" date="2017" name="Appl. Environ. Microbiol.">
        <title>Genomic analysis of Calderihabitans maritimus KKC1, a thermophilic hydrogenogenic carboxydotrophic bacterium isolated from marine sediment.</title>
        <authorList>
            <person name="Omae K."/>
            <person name="Yoneda Y."/>
            <person name="Fukuyama Y."/>
            <person name="Yoshida T."/>
            <person name="Sako Y."/>
        </authorList>
    </citation>
    <scope>NUCLEOTIDE SEQUENCE [LARGE SCALE GENOMIC DNA]</scope>
    <source>
        <strain evidence="5">KKC1</strain>
    </source>
</reference>
<dbReference type="OrthoDB" id="1787091at2"/>
<dbReference type="PIRSF" id="PIRSF004555">
    <property type="entry name" value="UCP004555"/>
    <property type="match status" value="1"/>
</dbReference>
<dbReference type="RefSeq" id="WP_088552480.1">
    <property type="nucleotide sequence ID" value="NZ_BDGJ01000001.1"/>
</dbReference>
<evidence type="ECO:0000256" key="1">
    <source>
        <dbReference type="ARBA" id="ARBA00023125"/>
    </source>
</evidence>
<name>A0A1Z5HNF5_9FIRM</name>
<evidence type="ECO:0000256" key="2">
    <source>
        <dbReference type="HAMAP-Rule" id="MF_00274"/>
    </source>
</evidence>
<keyword evidence="3" id="KW-0175">Coiled coil</keyword>
<comment type="caution">
    <text evidence="4">The sequence shown here is derived from an EMBL/GenBank/DDBJ whole genome shotgun (WGS) entry which is preliminary data.</text>
</comment>
<dbReference type="Pfam" id="PF02575">
    <property type="entry name" value="YbaB_DNA_bd"/>
    <property type="match status" value="1"/>
</dbReference>
<comment type="subcellular location">
    <subcellularLocation>
        <location evidence="2">Cytoplasm</location>
        <location evidence="2">Nucleoid</location>
    </subcellularLocation>
</comment>
<feature type="coiled-coil region" evidence="3">
    <location>
        <begin position="4"/>
        <end position="31"/>
    </location>
</feature>
<gene>
    <name evidence="4" type="ORF">KKC1_00230</name>
</gene>
<dbReference type="GO" id="GO:0043590">
    <property type="term" value="C:bacterial nucleoid"/>
    <property type="evidence" value="ECO:0007669"/>
    <property type="project" value="UniProtKB-UniRule"/>
</dbReference>
<dbReference type="AlphaFoldDB" id="A0A1Z5HNF5"/>
<evidence type="ECO:0000313" key="5">
    <source>
        <dbReference type="Proteomes" id="UP000197032"/>
    </source>
</evidence>
<comment type="similarity">
    <text evidence="2">Belongs to the YbaB/EbfC family.</text>
</comment>
<dbReference type="EMBL" id="BDGJ01000001">
    <property type="protein sequence ID" value="GAW90861.1"/>
    <property type="molecule type" value="Genomic_DNA"/>
</dbReference>
<proteinExistence type="inferred from homology"/>
<comment type="subunit">
    <text evidence="2">Homodimer.</text>
</comment>
<dbReference type="GO" id="GO:0005829">
    <property type="term" value="C:cytosol"/>
    <property type="evidence" value="ECO:0007669"/>
    <property type="project" value="TreeGrafter"/>
</dbReference>
<dbReference type="SUPFAM" id="SSF82607">
    <property type="entry name" value="YbaB-like"/>
    <property type="match status" value="1"/>
</dbReference>
<dbReference type="InterPro" id="IPR004401">
    <property type="entry name" value="YbaB/EbfC"/>
</dbReference>